<dbReference type="EMBL" id="WKJZ01000001">
    <property type="protein sequence ID" value="MVW74532.1"/>
    <property type="molecule type" value="Genomic_DNA"/>
</dbReference>
<comment type="similarity">
    <text evidence="1 2">Belongs to the calycin superfamily. Lipocalin family.</text>
</comment>
<sequence length="187" mass="21419">MRRLAMLAVVSVLVGCANSGTGVVPPKTVEQVDLQRYQGTWYELARLPMFFQRHCAQSEALYELQDGGTIGVTNRCRTFDGEMQQVQGQAVAQVPGQTSKLWVRFDNWVSRLLPDLTRGEYWVLYLDEGYQHALVGHPNRDYLWLLARTPEVSTEMRERLLQEAGNRGYDTGKLIWRRSDAEMALPR</sequence>
<dbReference type="AlphaFoldDB" id="A0A6I4KUZ8"/>
<keyword evidence="2" id="KW-0472">Membrane</keyword>
<evidence type="ECO:0000256" key="2">
    <source>
        <dbReference type="PIRNR" id="PIRNR036893"/>
    </source>
</evidence>
<dbReference type="CDD" id="cd19438">
    <property type="entry name" value="lipocalin_Blc-like"/>
    <property type="match status" value="1"/>
</dbReference>
<dbReference type="InterPro" id="IPR022271">
    <property type="entry name" value="Lipocalin_ApoD"/>
</dbReference>
<keyword evidence="2" id="KW-0449">Lipoprotein</keyword>
<evidence type="ECO:0000313" key="5">
    <source>
        <dbReference type="Proteomes" id="UP000429555"/>
    </source>
</evidence>
<feature type="signal peptide" evidence="2">
    <location>
        <begin position="1"/>
        <end position="19"/>
    </location>
</feature>
<dbReference type="InterPro" id="IPR012674">
    <property type="entry name" value="Calycin"/>
</dbReference>
<dbReference type="GO" id="GO:0009279">
    <property type="term" value="C:cell outer membrane"/>
    <property type="evidence" value="ECO:0007669"/>
    <property type="project" value="UniProtKB-SubCell"/>
</dbReference>
<dbReference type="GO" id="GO:0008289">
    <property type="term" value="F:lipid binding"/>
    <property type="evidence" value="ECO:0007669"/>
    <property type="project" value="UniProtKB-UniRule"/>
</dbReference>
<dbReference type="Pfam" id="PF08212">
    <property type="entry name" value="Lipocalin_2"/>
    <property type="match status" value="1"/>
</dbReference>
<proteinExistence type="inferred from homology"/>
<gene>
    <name evidence="4" type="ORF">GJV18_04305</name>
</gene>
<keyword evidence="5" id="KW-1185">Reference proteome</keyword>
<comment type="subunit">
    <text evidence="2">Homodimer.</text>
</comment>
<dbReference type="PROSITE" id="PS51257">
    <property type="entry name" value="PROKAR_LIPOPROTEIN"/>
    <property type="match status" value="1"/>
</dbReference>
<keyword evidence="2" id="KW-0998">Cell outer membrane</keyword>
<evidence type="ECO:0000256" key="1">
    <source>
        <dbReference type="ARBA" id="ARBA00006889"/>
    </source>
</evidence>
<comment type="subcellular location">
    <subcellularLocation>
        <location evidence="2">Cell outer membrane</location>
    </subcellularLocation>
</comment>
<keyword evidence="2" id="KW-0446">Lipid-binding</keyword>
<comment type="function">
    <text evidence="2">Involved in the storage or transport of lipids necessary for membrane maintenance under stressful conditions. Displays a binding preference for lysophospholipids.</text>
</comment>
<organism evidence="4 5">
    <name type="scientific">Pseudomonas xionganensis</name>
    <dbReference type="NCBI Taxonomy" id="2654845"/>
    <lineage>
        <taxon>Bacteria</taxon>
        <taxon>Pseudomonadati</taxon>
        <taxon>Pseudomonadota</taxon>
        <taxon>Gammaproteobacteria</taxon>
        <taxon>Pseudomonadales</taxon>
        <taxon>Pseudomonadaceae</taxon>
        <taxon>Pseudomonas</taxon>
    </lineage>
</organism>
<protein>
    <recommendedName>
        <fullName evidence="2">Outer membrane lipoprotein Blc</fullName>
    </recommendedName>
</protein>
<feature type="chain" id="PRO_5026416058" description="Outer membrane lipoprotein Blc" evidence="2">
    <location>
        <begin position="20"/>
        <end position="187"/>
    </location>
</feature>
<dbReference type="InterPro" id="IPR022272">
    <property type="entry name" value="Lipocalin_CS"/>
</dbReference>
<dbReference type="PIRSF" id="PIRSF036893">
    <property type="entry name" value="Lipocalin_ApoD"/>
    <property type="match status" value="1"/>
</dbReference>
<dbReference type="PRINTS" id="PR01171">
    <property type="entry name" value="BCTLIPOCALIN"/>
</dbReference>
<evidence type="ECO:0000259" key="3">
    <source>
        <dbReference type="Pfam" id="PF08212"/>
    </source>
</evidence>
<dbReference type="InterPro" id="IPR000566">
    <property type="entry name" value="Lipocln_cytosolic_FA-bd_dom"/>
</dbReference>
<evidence type="ECO:0000313" key="4">
    <source>
        <dbReference type="EMBL" id="MVW74532.1"/>
    </source>
</evidence>
<dbReference type="PANTHER" id="PTHR10612:SF34">
    <property type="entry name" value="APOLIPOPROTEIN D"/>
    <property type="match status" value="1"/>
</dbReference>
<name>A0A6I4KUZ8_9PSED</name>
<dbReference type="InterPro" id="IPR047202">
    <property type="entry name" value="Lipocalin_Blc-like_dom"/>
</dbReference>
<dbReference type="SUPFAM" id="SSF50814">
    <property type="entry name" value="Lipocalins"/>
    <property type="match status" value="1"/>
</dbReference>
<dbReference type="RefSeq" id="WP_160343479.1">
    <property type="nucleotide sequence ID" value="NZ_WKJZ01000001.1"/>
</dbReference>
<feature type="domain" description="Lipocalin/cytosolic fatty-acid binding" evidence="3">
    <location>
        <begin position="32"/>
        <end position="178"/>
    </location>
</feature>
<dbReference type="PROSITE" id="PS00213">
    <property type="entry name" value="LIPOCALIN"/>
    <property type="match status" value="1"/>
</dbReference>
<reference evidence="4 5" key="1">
    <citation type="submission" date="2019-11" db="EMBL/GenBank/DDBJ databases">
        <title>Pseudomonas flavidum sp. nov., isolated from Baiyang Lake.</title>
        <authorList>
            <person name="Zhao Y."/>
        </authorList>
    </citation>
    <scope>NUCLEOTIDE SEQUENCE [LARGE SCALE GENOMIC DNA]</scope>
    <source>
        <strain evidence="5">R-22-3 w-18</strain>
    </source>
</reference>
<comment type="caution">
    <text evidence="4">The sequence shown here is derived from an EMBL/GenBank/DDBJ whole genome shotgun (WGS) entry which is preliminary data.</text>
</comment>
<dbReference type="GO" id="GO:0006950">
    <property type="term" value="P:response to stress"/>
    <property type="evidence" value="ECO:0007669"/>
    <property type="project" value="UniProtKB-ARBA"/>
</dbReference>
<dbReference type="InterPro" id="IPR002446">
    <property type="entry name" value="Lipocalin_bac"/>
</dbReference>
<dbReference type="PANTHER" id="PTHR10612">
    <property type="entry name" value="APOLIPOPROTEIN D"/>
    <property type="match status" value="1"/>
</dbReference>
<keyword evidence="2" id="KW-0732">Signal</keyword>
<dbReference type="Gene3D" id="2.40.128.20">
    <property type="match status" value="1"/>
</dbReference>
<dbReference type="Proteomes" id="UP000429555">
    <property type="component" value="Unassembled WGS sequence"/>
</dbReference>
<accession>A0A6I4KUZ8</accession>